<dbReference type="InterPro" id="IPR023091">
    <property type="entry name" value="MetalPrtase_cat_dom_sf_prd"/>
</dbReference>
<dbReference type="GO" id="GO:0006364">
    <property type="term" value="P:rRNA processing"/>
    <property type="evidence" value="ECO:0007669"/>
    <property type="project" value="InterPro"/>
</dbReference>
<dbReference type="PROSITE" id="PS01306">
    <property type="entry name" value="UPF0054"/>
    <property type="match status" value="1"/>
</dbReference>
<dbReference type="InterPro" id="IPR002036">
    <property type="entry name" value="YbeY"/>
</dbReference>
<comment type="cofactor">
    <cofactor evidence="1">
        <name>Zn(2+)</name>
        <dbReference type="ChEBI" id="CHEBI:29105"/>
    </cofactor>
</comment>
<evidence type="ECO:0000313" key="8">
    <source>
        <dbReference type="EMBL" id="HHL42977.1"/>
    </source>
</evidence>
<dbReference type="Pfam" id="PF02130">
    <property type="entry name" value="YbeY"/>
    <property type="match status" value="1"/>
</dbReference>
<evidence type="ECO:0000256" key="1">
    <source>
        <dbReference type="ARBA" id="ARBA00001947"/>
    </source>
</evidence>
<keyword evidence="7" id="KW-0862">Zinc</keyword>
<protein>
    <submittedName>
        <fullName evidence="8">rRNA maturation RNase YbeY</fullName>
    </submittedName>
</protein>
<name>A0A7C5LSN2_9PROT</name>
<evidence type="ECO:0000256" key="2">
    <source>
        <dbReference type="ARBA" id="ARBA00010875"/>
    </source>
</evidence>
<feature type="non-terminal residue" evidence="8">
    <location>
        <position position="1"/>
    </location>
</feature>
<dbReference type="AlphaFoldDB" id="A0A7C5LSN2"/>
<proteinExistence type="inferred from homology"/>
<dbReference type="GO" id="GO:0046872">
    <property type="term" value="F:metal ion binding"/>
    <property type="evidence" value="ECO:0007669"/>
    <property type="project" value="UniProtKB-KW"/>
</dbReference>
<accession>A0A7C5LSN2</accession>
<evidence type="ECO:0000256" key="5">
    <source>
        <dbReference type="ARBA" id="ARBA00022759"/>
    </source>
</evidence>
<dbReference type="HAMAP" id="MF_00009">
    <property type="entry name" value="Endoribonucl_YbeY"/>
    <property type="match status" value="1"/>
</dbReference>
<keyword evidence="4" id="KW-0479">Metal-binding</keyword>
<comment type="similarity">
    <text evidence="2">Belongs to the endoribonuclease YbeY family.</text>
</comment>
<evidence type="ECO:0000256" key="6">
    <source>
        <dbReference type="ARBA" id="ARBA00022801"/>
    </source>
</evidence>
<dbReference type="SUPFAM" id="SSF55486">
    <property type="entry name" value="Metalloproteases ('zincins'), catalytic domain"/>
    <property type="match status" value="1"/>
</dbReference>
<dbReference type="Proteomes" id="UP000885830">
    <property type="component" value="Unassembled WGS sequence"/>
</dbReference>
<dbReference type="GO" id="GO:0004222">
    <property type="term" value="F:metalloendopeptidase activity"/>
    <property type="evidence" value="ECO:0007669"/>
    <property type="project" value="InterPro"/>
</dbReference>
<keyword evidence="5" id="KW-0255">Endonuclease</keyword>
<dbReference type="PANTHER" id="PTHR46986">
    <property type="entry name" value="ENDORIBONUCLEASE YBEY, CHLOROPLASTIC"/>
    <property type="match status" value="1"/>
</dbReference>
<gene>
    <name evidence="8" type="primary">ybeY</name>
    <name evidence="8" type="ORF">ENJ42_05110</name>
</gene>
<evidence type="ECO:0000256" key="3">
    <source>
        <dbReference type="ARBA" id="ARBA00022722"/>
    </source>
</evidence>
<keyword evidence="3" id="KW-0540">Nuclease</keyword>
<dbReference type="NCBIfam" id="TIGR00043">
    <property type="entry name" value="rRNA maturation RNase YbeY"/>
    <property type="match status" value="1"/>
</dbReference>
<comment type="caution">
    <text evidence="8">The sequence shown here is derived from an EMBL/GenBank/DDBJ whole genome shotgun (WGS) entry which is preliminary data.</text>
</comment>
<dbReference type="GO" id="GO:0004519">
    <property type="term" value="F:endonuclease activity"/>
    <property type="evidence" value="ECO:0007669"/>
    <property type="project" value="UniProtKB-KW"/>
</dbReference>
<evidence type="ECO:0000256" key="7">
    <source>
        <dbReference type="ARBA" id="ARBA00022833"/>
    </source>
</evidence>
<sequence length="155" mass="17027">QDDRWREALPDIQNLADRAVRAALAVDGLDVLSFEELSLALVNDVDIQALNQQYRAKNKPTNVLSFPTQDGAQDAAIAAPLLGDIVLAYETVCAEADAQDTTLADHVSHLVIHGFYHLQGYDHEVPCEAEQMENLEIKALASLGIANPYDMEKEL</sequence>
<dbReference type="InterPro" id="IPR020549">
    <property type="entry name" value="YbeY_CS"/>
</dbReference>
<organism evidence="8">
    <name type="scientific">Hellea balneolensis</name>
    <dbReference type="NCBI Taxonomy" id="287478"/>
    <lineage>
        <taxon>Bacteria</taxon>
        <taxon>Pseudomonadati</taxon>
        <taxon>Pseudomonadota</taxon>
        <taxon>Alphaproteobacteria</taxon>
        <taxon>Maricaulales</taxon>
        <taxon>Robiginitomaculaceae</taxon>
        <taxon>Hellea</taxon>
    </lineage>
</organism>
<keyword evidence="6" id="KW-0378">Hydrolase</keyword>
<reference evidence="8" key="1">
    <citation type="journal article" date="2020" name="mSystems">
        <title>Genome- and Community-Level Interaction Insights into Carbon Utilization and Element Cycling Functions of Hydrothermarchaeota in Hydrothermal Sediment.</title>
        <authorList>
            <person name="Zhou Z."/>
            <person name="Liu Y."/>
            <person name="Xu W."/>
            <person name="Pan J."/>
            <person name="Luo Z.H."/>
            <person name="Li M."/>
        </authorList>
    </citation>
    <scope>NUCLEOTIDE SEQUENCE [LARGE SCALE GENOMIC DNA]</scope>
    <source>
        <strain evidence="8">HyVt-485</strain>
    </source>
</reference>
<dbReference type="PANTHER" id="PTHR46986:SF1">
    <property type="entry name" value="ENDORIBONUCLEASE YBEY, CHLOROPLASTIC"/>
    <property type="match status" value="1"/>
</dbReference>
<dbReference type="Gene3D" id="3.40.390.30">
    <property type="entry name" value="Metalloproteases ('zincins'), catalytic domain"/>
    <property type="match status" value="1"/>
</dbReference>
<evidence type="ECO:0000256" key="4">
    <source>
        <dbReference type="ARBA" id="ARBA00022723"/>
    </source>
</evidence>
<dbReference type="EMBL" id="DRMJ01000258">
    <property type="protein sequence ID" value="HHL42977.1"/>
    <property type="molecule type" value="Genomic_DNA"/>
</dbReference>